<evidence type="ECO:0000313" key="1">
    <source>
        <dbReference type="EMBL" id="KAI5653957.1"/>
    </source>
</evidence>
<sequence>MHLPGALPPAVGSAVGFCPSKVKIFVGPTASGRSLLPSARNKEKTLGDPKPSYSSRWKWRSARKQDWEVLNVLIMYGWKSNLEGYVRYHEGCSYNAHNQGGNAYDRDNYSGTNFTPRGKDSISNFSPCARSFEHTSYKFYEGNIFEVENGIAYRLFERVPRKDTRNEKDYVNMDESSI</sequence>
<gene>
    <name evidence="1" type="ORF">M9H77_31144</name>
</gene>
<dbReference type="EMBL" id="CM044707">
    <property type="protein sequence ID" value="KAI5653957.1"/>
    <property type="molecule type" value="Genomic_DNA"/>
</dbReference>
<keyword evidence="2" id="KW-1185">Reference proteome</keyword>
<accession>A0ACC0A1X1</accession>
<reference evidence="2" key="1">
    <citation type="journal article" date="2023" name="Nat. Plants">
        <title>Single-cell RNA sequencing provides a high-resolution roadmap for understanding the multicellular compartmentation of specialized metabolism.</title>
        <authorList>
            <person name="Sun S."/>
            <person name="Shen X."/>
            <person name="Li Y."/>
            <person name="Li Y."/>
            <person name="Wang S."/>
            <person name="Li R."/>
            <person name="Zhang H."/>
            <person name="Shen G."/>
            <person name="Guo B."/>
            <person name="Wei J."/>
            <person name="Xu J."/>
            <person name="St-Pierre B."/>
            <person name="Chen S."/>
            <person name="Sun C."/>
        </authorList>
    </citation>
    <scope>NUCLEOTIDE SEQUENCE [LARGE SCALE GENOMIC DNA]</scope>
</reference>
<comment type="caution">
    <text evidence="1">The sequence shown here is derived from an EMBL/GenBank/DDBJ whole genome shotgun (WGS) entry which is preliminary data.</text>
</comment>
<evidence type="ECO:0000313" key="2">
    <source>
        <dbReference type="Proteomes" id="UP001060085"/>
    </source>
</evidence>
<proteinExistence type="predicted"/>
<dbReference type="Proteomes" id="UP001060085">
    <property type="component" value="Linkage Group LG07"/>
</dbReference>
<protein>
    <submittedName>
        <fullName evidence="1">Uncharacterized protein</fullName>
    </submittedName>
</protein>
<name>A0ACC0A1X1_CATRO</name>
<organism evidence="1 2">
    <name type="scientific">Catharanthus roseus</name>
    <name type="common">Madagascar periwinkle</name>
    <name type="synonym">Vinca rosea</name>
    <dbReference type="NCBI Taxonomy" id="4058"/>
    <lineage>
        <taxon>Eukaryota</taxon>
        <taxon>Viridiplantae</taxon>
        <taxon>Streptophyta</taxon>
        <taxon>Embryophyta</taxon>
        <taxon>Tracheophyta</taxon>
        <taxon>Spermatophyta</taxon>
        <taxon>Magnoliopsida</taxon>
        <taxon>eudicotyledons</taxon>
        <taxon>Gunneridae</taxon>
        <taxon>Pentapetalae</taxon>
        <taxon>asterids</taxon>
        <taxon>lamiids</taxon>
        <taxon>Gentianales</taxon>
        <taxon>Apocynaceae</taxon>
        <taxon>Rauvolfioideae</taxon>
        <taxon>Vinceae</taxon>
        <taxon>Catharanthinae</taxon>
        <taxon>Catharanthus</taxon>
    </lineage>
</organism>